<dbReference type="Pfam" id="PF02706">
    <property type="entry name" value="Wzz"/>
    <property type="match status" value="1"/>
</dbReference>
<evidence type="ECO:0000313" key="18">
    <source>
        <dbReference type="EMBL" id="PXX25840.1"/>
    </source>
</evidence>
<evidence type="ECO:0000259" key="17">
    <source>
        <dbReference type="SMART" id="SM00382"/>
    </source>
</evidence>
<keyword evidence="8 18" id="KW-0418">Kinase</keyword>
<keyword evidence="3" id="KW-1003">Cell membrane</keyword>
<dbReference type="RefSeq" id="WP_256260739.1">
    <property type="nucleotide sequence ID" value="NZ_QJJY01000026.1"/>
</dbReference>
<keyword evidence="4" id="KW-0997">Cell inner membrane</keyword>
<feature type="domain" description="AAA+ ATPase" evidence="17">
    <location>
        <begin position="576"/>
        <end position="729"/>
    </location>
</feature>
<keyword evidence="7" id="KW-0547">Nucleotide-binding</keyword>
<dbReference type="InterPro" id="IPR005702">
    <property type="entry name" value="Wzc-like_C"/>
</dbReference>
<dbReference type="Proteomes" id="UP000247755">
    <property type="component" value="Unassembled WGS sequence"/>
</dbReference>
<evidence type="ECO:0000256" key="6">
    <source>
        <dbReference type="ARBA" id="ARBA00022692"/>
    </source>
</evidence>
<keyword evidence="12" id="KW-0829">Tyrosine-protein kinase</keyword>
<evidence type="ECO:0000256" key="14">
    <source>
        <dbReference type="SAM" id="Coils"/>
    </source>
</evidence>
<evidence type="ECO:0000256" key="11">
    <source>
        <dbReference type="ARBA" id="ARBA00023136"/>
    </source>
</evidence>
<comment type="subcellular location">
    <subcellularLocation>
        <location evidence="1">Cell inner membrane</location>
        <topology evidence="1">Multi-pass membrane protein</topology>
    </subcellularLocation>
</comment>
<dbReference type="PANTHER" id="PTHR32309:SF32">
    <property type="entry name" value="TYROSINE-PROTEIN KINASE ETK-RELATED"/>
    <property type="match status" value="1"/>
</dbReference>
<dbReference type="Pfam" id="PF23607">
    <property type="entry name" value="WZC_N"/>
    <property type="match status" value="1"/>
</dbReference>
<dbReference type="Pfam" id="PF13614">
    <property type="entry name" value="AAA_31"/>
    <property type="match status" value="1"/>
</dbReference>
<dbReference type="InterPro" id="IPR027417">
    <property type="entry name" value="P-loop_NTPase"/>
</dbReference>
<gene>
    <name evidence="18" type="ORF">NA66_102677</name>
</gene>
<dbReference type="InterPro" id="IPR003856">
    <property type="entry name" value="LPS_length_determ_N"/>
</dbReference>
<dbReference type="GO" id="GO:0005886">
    <property type="term" value="C:plasma membrane"/>
    <property type="evidence" value="ECO:0007669"/>
    <property type="project" value="UniProtKB-SubCell"/>
</dbReference>
<keyword evidence="10 16" id="KW-1133">Transmembrane helix</keyword>
<evidence type="ECO:0000256" key="12">
    <source>
        <dbReference type="ARBA" id="ARBA00023137"/>
    </source>
</evidence>
<keyword evidence="6 16" id="KW-0812">Transmembrane</keyword>
<dbReference type="InterPro" id="IPR050445">
    <property type="entry name" value="Bact_polysacc_biosynth/exp"/>
</dbReference>
<protein>
    <submittedName>
        <fullName evidence="18">Tyrosine-protein kinase Etk/Wzc</fullName>
    </submittedName>
</protein>
<dbReference type="CDD" id="cd05387">
    <property type="entry name" value="BY-kinase"/>
    <property type="match status" value="1"/>
</dbReference>
<dbReference type="InterPro" id="IPR003593">
    <property type="entry name" value="AAA+_ATPase"/>
</dbReference>
<evidence type="ECO:0000256" key="2">
    <source>
        <dbReference type="ARBA" id="ARBA00008883"/>
    </source>
</evidence>
<reference evidence="18 19" key="1">
    <citation type="submission" date="2018-05" db="EMBL/GenBank/DDBJ databases">
        <title>Comparative genomics of bacterial root endophytes of switchgrass collected from native prairies over two seasons.</title>
        <authorList>
            <person name="Tang Y."/>
        </authorList>
    </citation>
    <scope>NUCLEOTIDE SEQUENCE [LARGE SCALE GENOMIC DNA]</scope>
    <source>
        <strain evidence="18 19">NFIX32</strain>
    </source>
</reference>
<organism evidence="18 19">
    <name type="scientific">Burkholderia pyrrocinia</name>
    <name type="common">Pseudomonas pyrrocinia</name>
    <dbReference type="NCBI Taxonomy" id="60550"/>
    <lineage>
        <taxon>Bacteria</taxon>
        <taxon>Pseudomonadati</taxon>
        <taxon>Pseudomonadota</taxon>
        <taxon>Betaproteobacteria</taxon>
        <taxon>Burkholderiales</taxon>
        <taxon>Burkholderiaceae</taxon>
        <taxon>Burkholderia</taxon>
        <taxon>Burkholderia cepacia complex</taxon>
    </lineage>
</organism>
<feature type="coiled-coil region" evidence="14">
    <location>
        <begin position="288"/>
        <end position="315"/>
    </location>
</feature>
<dbReference type="PANTHER" id="PTHR32309">
    <property type="entry name" value="TYROSINE-PROTEIN KINASE"/>
    <property type="match status" value="1"/>
</dbReference>
<dbReference type="Pfam" id="PF13807">
    <property type="entry name" value="GNVR"/>
    <property type="match status" value="1"/>
</dbReference>
<dbReference type="NCBIfam" id="TIGR01007">
    <property type="entry name" value="eps_fam"/>
    <property type="match status" value="1"/>
</dbReference>
<feature type="compositionally biased region" description="Polar residues" evidence="15">
    <location>
        <begin position="518"/>
        <end position="536"/>
    </location>
</feature>
<keyword evidence="11 16" id="KW-0472">Membrane</keyword>
<feature type="region of interest" description="Disordered" evidence="15">
    <location>
        <begin position="510"/>
        <end position="536"/>
    </location>
</feature>
<dbReference type="GO" id="GO:0005524">
    <property type="term" value="F:ATP binding"/>
    <property type="evidence" value="ECO:0007669"/>
    <property type="project" value="UniProtKB-KW"/>
</dbReference>
<dbReference type="SMART" id="SM00382">
    <property type="entry name" value="AAA"/>
    <property type="match status" value="1"/>
</dbReference>
<accession>A0A318I4W6</accession>
<dbReference type="GO" id="GO:0004713">
    <property type="term" value="F:protein tyrosine kinase activity"/>
    <property type="evidence" value="ECO:0007669"/>
    <property type="project" value="UniProtKB-KW"/>
</dbReference>
<evidence type="ECO:0000313" key="19">
    <source>
        <dbReference type="Proteomes" id="UP000247755"/>
    </source>
</evidence>
<feature type="transmembrane region" description="Helical" evidence="16">
    <location>
        <begin position="32"/>
        <end position="52"/>
    </location>
</feature>
<evidence type="ECO:0000256" key="1">
    <source>
        <dbReference type="ARBA" id="ARBA00004429"/>
    </source>
</evidence>
<evidence type="ECO:0000256" key="15">
    <source>
        <dbReference type="SAM" id="MobiDB-lite"/>
    </source>
</evidence>
<keyword evidence="9" id="KW-0067">ATP-binding</keyword>
<keyword evidence="5" id="KW-0808">Transferase</keyword>
<dbReference type="Gene3D" id="3.40.50.300">
    <property type="entry name" value="P-loop containing nucleotide triphosphate hydrolases"/>
    <property type="match status" value="1"/>
</dbReference>
<name>A0A318I4W6_BURPY</name>
<evidence type="ECO:0000256" key="7">
    <source>
        <dbReference type="ARBA" id="ARBA00022741"/>
    </source>
</evidence>
<sequence length="773" mass="83989">MNIPNINARDFGGLPEDAPNARGVIRLLGDHLWTVAGITLVVVMLAGAYVWLVSPVYSSSAVIRVDAQDRNALGFAPEGQLVLGQKPPRTDAEIGMMQSRRVLDPVLTHYGYDITVKPHMVPLLGAIARKFATPGEPSRPWLGLDSYAWGGERIDIDSLHVPENLENKKLRLRTLENGTFELLDTSGYVLLSGKVGERVEAGGTSILVKRLDARAHTEFDVVAWNGVNALQRFSGNLKIVEKGRETGIVQITFDSNDPAVSANVANAIAQGYVAATIAERRANDSKTLDFINNELPRLREELREAETTLMGYEASVGSLRPTAEAQSYLQGGIDIERQIAMLQLQRTQMLQNFTPGSAPMRNIDQQLAQLNAAKAQFDSRFTRMPASERTNADLSRNAKVAEAIYIAMVNKAEELTVRRAGTTGDVHIVDSAIRPADPVSPAIPIVMAASVGIGLMLGSLFVCARSRYLTGVTDSKFIERNMRVPVLGSILFSAEQVRLGHTMPRRLTFKSTEEGSHRQPSLLLSSNHRVGSSGEESTLPATSHYLLARLFPHDTTVEALRGVRTALHLNETGKADDGVVVLTGPTPGTGKSFIAANLAVLEAETTRRVLLVDADMRCGRLASFFGKSNSGGLAELLAGRLNIDQAIQTAGMPGLSLLSCGKYPSNPSELLTMPGFKSLLEEFKRRFDLVIIDTPPLLAVSDAAIVANRAGRTVLVLRSGTQTEEEIEETVTRLERAGAWTVGAVFNAVPLRRSERRNYGYTSAYLNHNQIVA</sequence>
<comment type="similarity">
    <text evidence="2">Belongs to the etk/wzc family.</text>
</comment>
<comment type="catalytic activity">
    <reaction evidence="13">
        <text>L-tyrosyl-[protein] + ATP = O-phospho-L-tyrosyl-[protein] + ADP + H(+)</text>
        <dbReference type="Rhea" id="RHEA:10596"/>
        <dbReference type="Rhea" id="RHEA-COMP:10136"/>
        <dbReference type="Rhea" id="RHEA-COMP:20101"/>
        <dbReference type="ChEBI" id="CHEBI:15378"/>
        <dbReference type="ChEBI" id="CHEBI:30616"/>
        <dbReference type="ChEBI" id="CHEBI:46858"/>
        <dbReference type="ChEBI" id="CHEBI:61978"/>
        <dbReference type="ChEBI" id="CHEBI:456216"/>
    </reaction>
</comment>
<evidence type="ECO:0000256" key="13">
    <source>
        <dbReference type="ARBA" id="ARBA00053015"/>
    </source>
</evidence>
<dbReference type="AlphaFoldDB" id="A0A318I4W6"/>
<evidence type="ECO:0000256" key="5">
    <source>
        <dbReference type="ARBA" id="ARBA00022679"/>
    </source>
</evidence>
<evidence type="ECO:0000256" key="16">
    <source>
        <dbReference type="SAM" id="Phobius"/>
    </source>
</evidence>
<dbReference type="EMBL" id="QJJY01000026">
    <property type="protein sequence ID" value="PXX25840.1"/>
    <property type="molecule type" value="Genomic_DNA"/>
</dbReference>
<keyword evidence="14" id="KW-0175">Coiled coil</keyword>
<dbReference type="InterPro" id="IPR025669">
    <property type="entry name" value="AAA_dom"/>
</dbReference>
<evidence type="ECO:0000256" key="10">
    <source>
        <dbReference type="ARBA" id="ARBA00022989"/>
    </source>
</evidence>
<comment type="caution">
    <text evidence="18">The sequence shown here is derived from an EMBL/GenBank/DDBJ whole genome shotgun (WGS) entry which is preliminary data.</text>
</comment>
<evidence type="ECO:0000256" key="4">
    <source>
        <dbReference type="ARBA" id="ARBA00022519"/>
    </source>
</evidence>
<evidence type="ECO:0000256" key="9">
    <source>
        <dbReference type="ARBA" id="ARBA00022840"/>
    </source>
</evidence>
<dbReference type="SUPFAM" id="SSF52540">
    <property type="entry name" value="P-loop containing nucleoside triphosphate hydrolases"/>
    <property type="match status" value="1"/>
</dbReference>
<dbReference type="InterPro" id="IPR032807">
    <property type="entry name" value="GNVR"/>
</dbReference>
<evidence type="ECO:0000256" key="3">
    <source>
        <dbReference type="ARBA" id="ARBA00022475"/>
    </source>
</evidence>
<evidence type="ECO:0000256" key="8">
    <source>
        <dbReference type="ARBA" id="ARBA00022777"/>
    </source>
</evidence>
<proteinExistence type="inferred from homology"/>